<dbReference type="Proteomes" id="UP000269221">
    <property type="component" value="Unassembled WGS sequence"/>
</dbReference>
<dbReference type="EMBL" id="QRBI01000105">
    <property type="protein sequence ID" value="RMC13522.1"/>
    <property type="molecule type" value="Genomic_DNA"/>
</dbReference>
<evidence type="ECO:0000313" key="3">
    <source>
        <dbReference type="Proteomes" id="UP000269221"/>
    </source>
</evidence>
<protein>
    <submittedName>
        <fullName evidence="2">Uncharacterized protein</fullName>
    </submittedName>
</protein>
<name>A0A3M0KJU5_HIRRU</name>
<dbReference type="OrthoDB" id="10383503at2759"/>
<organism evidence="2 3">
    <name type="scientific">Hirundo rustica rustica</name>
    <dbReference type="NCBI Taxonomy" id="333673"/>
    <lineage>
        <taxon>Eukaryota</taxon>
        <taxon>Metazoa</taxon>
        <taxon>Chordata</taxon>
        <taxon>Craniata</taxon>
        <taxon>Vertebrata</taxon>
        <taxon>Euteleostomi</taxon>
        <taxon>Archelosauria</taxon>
        <taxon>Archosauria</taxon>
        <taxon>Dinosauria</taxon>
        <taxon>Saurischia</taxon>
        <taxon>Theropoda</taxon>
        <taxon>Coelurosauria</taxon>
        <taxon>Aves</taxon>
        <taxon>Neognathae</taxon>
        <taxon>Neoaves</taxon>
        <taxon>Telluraves</taxon>
        <taxon>Australaves</taxon>
        <taxon>Passeriformes</taxon>
        <taxon>Sylvioidea</taxon>
        <taxon>Hirundinidae</taxon>
        <taxon>Hirundo</taxon>
    </lineage>
</organism>
<evidence type="ECO:0000256" key="1">
    <source>
        <dbReference type="SAM" id="MobiDB-lite"/>
    </source>
</evidence>
<feature type="region of interest" description="Disordered" evidence="1">
    <location>
        <begin position="102"/>
        <end position="235"/>
    </location>
</feature>
<comment type="caution">
    <text evidence="2">The sequence shown here is derived from an EMBL/GenBank/DDBJ whole genome shotgun (WGS) entry which is preliminary data.</text>
</comment>
<keyword evidence="3" id="KW-1185">Reference proteome</keyword>
<accession>A0A3M0KJU5</accession>
<dbReference type="AlphaFoldDB" id="A0A3M0KJU5"/>
<reference evidence="2 3" key="1">
    <citation type="submission" date="2018-07" db="EMBL/GenBank/DDBJ databases">
        <title>A high quality draft genome assembly of the barn swallow (H. rustica rustica).</title>
        <authorList>
            <person name="Formenti G."/>
            <person name="Chiara M."/>
            <person name="Poveda L."/>
            <person name="Francoijs K.-J."/>
            <person name="Bonisoli-Alquati A."/>
            <person name="Canova L."/>
            <person name="Gianfranceschi L."/>
            <person name="Horner D.S."/>
            <person name="Saino N."/>
        </authorList>
    </citation>
    <scope>NUCLEOTIDE SEQUENCE [LARGE SCALE GENOMIC DNA]</scope>
    <source>
        <strain evidence="2">Chelidonia</strain>
        <tissue evidence="2">Blood</tissue>
    </source>
</reference>
<gene>
    <name evidence="2" type="ORF">DUI87_08598</name>
</gene>
<proteinExistence type="predicted"/>
<sequence>MHKGLPSVDWMQQMMEAAGGTGWWWDEATWSYLVTGAGLAGTVRDAVPWQLPPSHCSPSCCSCFPREKALLNLGQPLPTGLEELEAFSSTQKVLWWLETHVPSDPGSLAKEDEDWGNKTDKEQTQGILEEDITRPVSSKGREERSQKQESQAMSKEDSGQEVFQGQEDENPAARGEGISKLQSTSPALAASMDTKDEAAMSPSGAGACLLPSEAPGDRSPSLPATPGPQQPQPQSLFRRALRAVRRAFLGTCRPRRRQQ</sequence>
<evidence type="ECO:0000313" key="2">
    <source>
        <dbReference type="EMBL" id="RMC13522.1"/>
    </source>
</evidence>